<dbReference type="InterPro" id="IPR001810">
    <property type="entry name" value="F-box_dom"/>
</dbReference>
<comment type="caution">
    <text evidence="2">The sequence shown here is derived from an EMBL/GenBank/DDBJ whole genome shotgun (WGS) entry which is preliminary data.</text>
</comment>
<dbReference type="SUPFAM" id="SSF81383">
    <property type="entry name" value="F-box domain"/>
    <property type="match status" value="1"/>
</dbReference>
<evidence type="ECO:0000259" key="1">
    <source>
        <dbReference type="PROSITE" id="PS50181"/>
    </source>
</evidence>
<evidence type="ECO:0000313" key="2">
    <source>
        <dbReference type="EMBL" id="KAJ3684176.1"/>
    </source>
</evidence>
<accession>A0AAD5W8I5</accession>
<proteinExistence type="predicted"/>
<protein>
    <recommendedName>
        <fullName evidence="1">F-box domain-containing protein</fullName>
    </recommendedName>
</protein>
<dbReference type="Proteomes" id="UP001210211">
    <property type="component" value="Unassembled WGS sequence"/>
</dbReference>
<sequence>MMACSPTDAEHMDHLSNLPDDLLVTILSYLPTHVAARTSVLCRRFCHLWKACPSLQFITEDLPAPRDVNFIAMADSALLHRDPSHPLISLCLDDLYPLLPSSIPNSYMPSLLNKAHSLGLRHLTIESGLYNSFVLPTIFSIDSLRENFLDIHIDVYVPLVKRAVISLDGVMTTSVSAVTRLLSCISHVEELSLHIKEHRVEFYPFSVLLEPGEDMLNFPTLKRLDVSLCFHKHNIRAIIMMLHNCPALESVKLVHEFTHVARWKSKDWRSKLPGTSNGNHSYVYFRNLHFGKNRKEFMKFLNRKEFRHKRS</sequence>
<reference evidence="2 3" key="1">
    <citation type="journal article" date="2022" name="Cell">
        <title>Repeat-based holocentromeres influence genome architecture and karyotype evolution.</title>
        <authorList>
            <person name="Hofstatter P.G."/>
            <person name="Thangavel G."/>
            <person name="Lux T."/>
            <person name="Neumann P."/>
            <person name="Vondrak T."/>
            <person name="Novak P."/>
            <person name="Zhang M."/>
            <person name="Costa L."/>
            <person name="Castellani M."/>
            <person name="Scott A."/>
            <person name="Toegelov H."/>
            <person name="Fuchs J."/>
            <person name="Mata-Sucre Y."/>
            <person name="Dias Y."/>
            <person name="Vanzela A.L.L."/>
            <person name="Huettel B."/>
            <person name="Almeida C.C.S."/>
            <person name="Simkova H."/>
            <person name="Souza G."/>
            <person name="Pedrosa-Harand A."/>
            <person name="Macas J."/>
            <person name="Mayer K.F.X."/>
            <person name="Houben A."/>
            <person name="Marques A."/>
        </authorList>
    </citation>
    <scope>NUCLEOTIDE SEQUENCE [LARGE SCALE GENOMIC DNA]</scope>
    <source>
        <strain evidence="2">RhyTen1mFocal</strain>
    </source>
</reference>
<dbReference type="Pfam" id="PF00646">
    <property type="entry name" value="F-box"/>
    <property type="match status" value="1"/>
</dbReference>
<dbReference type="PANTHER" id="PTHR31293">
    <property type="entry name" value="RNI-LIKE SUPERFAMILY PROTEIN"/>
    <property type="match status" value="1"/>
</dbReference>
<dbReference type="CDD" id="cd22160">
    <property type="entry name" value="F-box_AtFBL13-like"/>
    <property type="match status" value="1"/>
</dbReference>
<dbReference type="Gene3D" id="1.20.1280.50">
    <property type="match status" value="1"/>
</dbReference>
<dbReference type="AlphaFoldDB" id="A0AAD5W8I5"/>
<dbReference type="InterPro" id="IPR053781">
    <property type="entry name" value="F-box_AtFBL13-like"/>
</dbReference>
<evidence type="ECO:0000313" key="3">
    <source>
        <dbReference type="Proteomes" id="UP001210211"/>
    </source>
</evidence>
<dbReference type="PANTHER" id="PTHR31293:SF16">
    <property type="entry name" value="RNI-LIKE SUPERFAMILY PROTEIN"/>
    <property type="match status" value="1"/>
</dbReference>
<dbReference type="InterPro" id="IPR055294">
    <property type="entry name" value="FBL60-like"/>
</dbReference>
<keyword evidence="3" id="KW-1185">Reference proteome</keyword>
<dbReference type="EMBL" id="JAMRDG010000002">
    <property type="protein sequence ID" value="KAJ3684176.1"/>
    <property type="molecule type" value="Genomic_DNA"/>
</dbReference>
<organism evidence="2 3">
    <name type="scientific">Rhynchospora tenuis</name>
    <dbReference type="NCBI Taxonomy" id="198213"/>
    <lineage>
        <taxon>Eukaryota</taxon>
        <taxon>Viridiplantae</taxon>
        <taxon>Streptophyta</taxon>
        <taxon>Embryophyta</taxon>
        <taxon>Tracheophyta</taxon>
        <taxon>Spermatophyta</taxon>
        <taxon>Magnoliopsida</taxon>
        <taxon>Liliopsida</taxon>
        <taxon>Poales</taxon>
        <taxon>Cyperaceae</taxon>
        <taxon>Cyperoideae</taxon>
        <taxon>Rhynchosporeae</taxon>
        <taxon>Rhynchospora</taxon>
    </lineage>
</organism>
<name>A0AAD5W8I5_9POAL</name>
<gene>
    <name evidence="2" type="ORF">LUZ61_013340</name>
</gene>
<dbReference type="InterPro" id="IPR036047">
    <property type="entry name" value="F-box-like_dom_sf"/>
</dbReference>
<feature type="domain" description="F-box" evidence="1">
    <location>
        <begin position="12"/>
        <end position="45"/>
    </location>
</feature>
<dbReference type="PROSITE" id="PS50181">
    <property type="entry name" value="FBOX"/>
    <property type="match status" value="1"/>
</dbReference>
<dbReference type="SMART" id="SM00256">
    <property type="entry name" value="FBOX"/>
    <property type="match status" value="1"/>
</dbReference>